<accession>A0A4R3LMT4</accession>
<comment type="function">
    <text evidence="9">Part of the tripartite ATP-independent periplasmic (TRAP) transport system.</text>
</comment>
<keyword evidence="12" id="KW-1185">Reference proteome</keyword>
<dbReference type="AlphaFoldDB" id="A0A4R3LMT4"/>
<keyword evidence="5 9" id="KW-0812">Transmembrane</keyword>
<evidence type="ECO:0000256" key="6">
    <source>
        <dbReference type="ARBA" id="ARBA00022989"/>
    </source>
</evidence>
<feature type="transmembrane region" description="Helical" evidence="9">
    <location>
        <begin position="128"/>
        <end position="146"/>
    </location>
</feature>
<reference evidence="11 12" key="1">
    <citation type="submission" date="2019-03" db="EMBL/GenBank/DDBJ databases">
        <title>Genomic Encyclopedia of Type Strains, Phase IV (KMG-IV): sequencing the most valuable type-strain genomes for metagenomic binning, comparative biology and taxonomic classification.</title>
        <authorList>
            <person name="Goeker M."/>
        </authorList>
    </citation>
    <scope>NUCLEOTIDE SEQUENCE [LARGE SCALE GENOMIC DNA]</scope>
    <source>
        <strain evidence="11 12">DSM 9035</strain>
    </source>
</reference>
<keyword evidence="6 9" id="KW-1133">Transmembrane helix</keyword>
<evidence type="ECO:0000313" key="12">
    <source>
        <dbReference type="Proteomes" id="UP000294664"/>
    </source>
</evidence>
<proteinExistence type="inferred from homology"/>
<keyword evidence="3" id="KW-1003">Cell membrane</keyword>
<evidence type="ECO:0000256" key="5">
    <source>
        <dbReference type="ARBA" id="ARBA00022692"/>
    </source>
</evidence>
<evidence type="ECO:0000256" key="3">
    <source>
        <dbReference type="ARBA" id="ARBA00022475"/>
    </source>
</evidence>
<keyword evidence="4 9" id="KW-0997">Cell inner membrane</keyword>
<feature type="transmembrane region" description="Helical" evidence="9">
    <location>
        <begin position="43"/>
        <end position="63"/>
    </location>
</feature>
<organism evidence="11 12">
    <name type="scientific">Aquabacter spiritensis</name>
    <dbReference type="NCBI Taxonomy" id="933073"/>
    <lineage>
        <taxon>Bacteria</taxon>
        <taxon>Pseudomonadati</taxon>
        <taxon>Pseudomonadota</taxon>
        <taxon>Alphaproteobacteria</taxon>
        <taxon>Hyphomicrobiales</taxon>
        <taxon>Xanthobacteraceae</taxon>
        <taxon>Aquabacter</taxon>
    </lineage>
</organism>
<comment type="caution">
    <text evidence="11">The sequence shown here is derived from an EMBL/GenBank/DDBJ whole genome shotgun (WGS) entry which is preliminary data.</text>
</comment>
<protein>
    <recommendedName>
        <fullName evidence="9">TRAP transporter small permease protein</fullName>
    </recommendedName>
</protein>
<evidence type="ECO:0000259" key="10">
    <source>
        <dbReference type="Pfam" id="PF04290"/>
    </source>
</evidence>
<dbReference type="GO" id="GO:0015740">
    <property type="term" value="P:C4-dicarboxylate transport"/>
    <property type="evidence" value="ECO:0007669"/>
    <property type="project" value="TreeGrafter"/>
</dbReference>
<evidence type="ECO:0000256" key="4">
    <source>
        <dbReference type="ARBA" id="ARBA00022519"/>
    </source>
</evidence>
<dbReference type="GO" id="GO:0022857">
    <property type="term" value="F:transmembrane transporter activity"/>
    <property type="evidence" value="ECO:0007669"/>
    <property type="project" value="UniProtKB-UniRule"/>
</dbReference>
<dbReference type="Proteomes" id="UP000294664">
    <property type="component" value="Unassembled WGS sequence"/>
</dbReference>
<sequence>MVLLKLWDRMEEQVGGLFLLAAVLLVFAQIVLRAGFGIGISGIYELAAFCSTFSVFLTASLGVKRNTHIRVDLLSNIVPRKAAFALELFVQVLMLGVFLCLLYSGYLLVEESLLLGDHTTGTIEVPMWIPQLIMPVAGLLLTLRTLQRIFFLLHGGIAAVAPSAAELPVT</sequence>
<gene>
    <name evidence="11" type="ORF">EDC64_11763</name>
</gene>
<evidence type="ECO:0000256" key="8">
    <source>
        <dbReference type="ARBA" id="ARBA00038436"/>
    </source>
</evidence>
<dbReference type="EMBL" id="SMAI01000017">
    <property type="protein sequence ID" value="TCT01710.1"/>
    <property type="molecule type" value="Genomic_DNA"/>
</dbReference>
<dbReference type="InterPro" id="IPR007387">
    <property type="entry name" value="TRAP_DctQ"/>
</dbReference>
<comment type="subcellular location">
    <subcellularLocation>
        <location evidence="1 9">Cell inner membrane</location>
        <topology evidence="1 9">Multi-pass membrane protein</topology>
    </subcellularLocation>
</comment>
<dbReference type="PANTHER" id="PTHR35011">
    <property type="entry name" value="2,3-DIKETO-L-GULONATE TRAP TRANSPORTER SMALL PERMEASE PROTEIN YIAM"/>
    <property type="match status" value="1"/>
</dbReference>
<feature type="domain" description="Tripartite ATP-independent periplasmic transporters DctQ component" evidence="10">
    <location>
        <begin position="23"/>
        <end position="150"/>
    </location>
</feature>
<dbReference type="PANTHER" id="PTHR35011:SF2">
    <property type="entry name" value="2,3-DIKETO-L-GULONATE TRAP TRANSPORTER SMALL PERMEASE PROTEIN YIAM"/>
    <property type="match status" value="1"/>
</dbReference>
<dbReference type="Pfam" id="PF04290">
    <property type="entry name" value="DctQ"/>
    <property type="match status" value="1"/>
</dbReference>
<comment type="subunit">
    <text evidence="9">The complex comprises the extracytoplasmic solute receptor protein and the two transmembrane proteins.</text>
</comment>
<evidence type="ECO:0000256" key="1">
    <source>
        <dbReference type="ARBA" id="ARBA00004429"/>
    </source>
</evidence>
<keyword evidence="7 9" id="KW-0472">Membrane</keyword>
<dbReference type="RefSeq" id="WP_132034995.1">
    <property type="nucleotide sequence ID" value="NZ_SMAI01000017.1"/>
</dbReference>
<dbReference type="InterPro" id="IPR055348">
    <property type="entry name" value="DctQ"/>
</dbReference>
<comment type="similarity">
    <text evidence="8 9">Belongs to the TRAP transporter small permease family.</text>
</comment>
<feature type="transmembrane region" description="Helical" evidence="9">
    <location>
        <begin position="84"/>
        <end position="108"/>
    </location>
</feature>
<comment type="caution">
    <text evidence="9">Lacks conserved residue(s) required for the propagation of feature annotation.</text>
</comment>
<evidence type="ECO:0000256" key="9">
    <source>
        <dbReference type="RuleBase" id="RU369079"/>
    </source>
</evidence>
<evidence type="ECO:0000313" key="11">
    <source>
        <dbReference type="EMBL" id="TCT01710.1"/>
    </source>
</evidence>
<dbReference type="GO" id="GO:0005886">
    <property type="term" value="C:plasma membrane"/>
    <property type="evidence" value="ECO:0007669"/>
    <property type="project" value="UniProtKB-SubCell"/>
</dbReference>
<evidence type="ECO:0000256" key="2">
    <source>
        <dbReference type="ARBA" id="ARBA00022448"/>
    </source>
</evidence>
<dbReference type="OrthoDB" id="7866592at2"/>
<name>A0A4R3LMT4_9HYPH</name>
<keyword evidence="2 9" id="KW-0813">Transport</keyword>
<evidence type="ECO:0000256" key="7">
    <source>
        <dbReference type="ARBA" id="ARBA00023136"/>
    </source>
</evidence>